<feature type="signal peptide" evidence="1">
    <location>
        <begin position="1"/>
        <end position="24"/>
    </location>
</feature>
<dbReference type="OrthoDB" id="9806701at2"/>
<dbReference type="GO" id="GO:0004553">
    <property type="term" value="F:hydrolase activity, hydrolyzing O-glycosyl compounds"/>
    <property type="evidence" value="ECO:0007669"/>
    <property type="project" value="InterPro"/>
</dbReference>
<dbReference type="PROSITE" id="PS51257">
    <property type="entry name" value="PROKAR_LIPOPROTEIN"/>
    <property type="match status" value="1"/>
</dbReference>
<dbReference type="Pfam" id="PF14587">
    <property type="entry name" value="Glyco_hydr_30_2"/>
    <property type="match status" value="1"/>
</dbReference>
<reference evidence="4 5" key="1">
    <citation type="submission" date="2015-10" db="EMBL/GenBank/DDBJ databases">
        <authorList>
            <person name="Gilbert D.G."/>
        </authorList>
    </citation>
    <scope>NUCLEOTIDE SEQUENCE [LARGE SCALE GENOMIC DNA]</scope>
    <source>
        <strain evidence="5">HZ-22</strain>
    </source>
</reference>
<dbReference type="KEGG" id="ahz:APS56_11335"/>
<dbReference type="PANTHER" id="PTHR42767">
    <property type="entry name" value="ENDO-BETA-1,6-GALACTANASE"/>
    <property type="match status" value="1"/>
</dbReference>
<evidence type="ECO:0000313" key="4">
    <source>
        <dbReference type="EMBL" id="ALJ05680.1"/>
    </source>
</evidence>
<dbReference type="InterPro" id="IPR013780">
    <property type="entry name" value="Glyco_hydro_b"/>
</dbReference>
<dbReference type="AlphaFoldDB" id="A0A0P0CMF3"/>
<dbReference type="Gene3D" id="3.20.20.80">
    <property type="entry name" value="Glycosidases"/>
    <property type="match status" value="1"/>
</dbReference>
<organism evidence="4 5">
    <name type="scientific">Pseudalgibacter alginicilyticus</name>
    <dbReference type="NCBI Taxonomy" id="1736674"/>
    <lineage>
        <taxon>Bacteria</taxon>
        <taxon>Pseudomonadati</taxon>
        <taxon>Bacteroidota</taxon>
        <taxon>Flavobacteriia</taxon>
        <taxon>Flavobacteriales</taxon>
        <taxon>Flavobacteriaceae</taxon>
        <taxon>Pseudalgibacter</taxon>
    </lineage>
</organism>
<protein>
    <recommendedName>
        <fullName evidence="6">Xylanase</fullName>
    </recommendedName>
</protein>
<dbReference type="Gene3D" id="2.60.40.1180">
    <property type="entry name" value="Golgi alpha-mannosidase II"/>
    <property type="match status" value="1"/>
</dbReference>
<evidence type="ECO:0000259" key="2">
    <source>
        <dbReference type="Pfam" id="PF14587"/>
    </source>
</evidence>
<dbReference type="Proteomes" id="UP000057981">
    <property type="component" value="Chromosome"/>
</dbReference>
<dbReference type="InterPro" id="IPR017853">
    <property type="entry name" value="GH"/>
</dbReference>
<name>A0A0P0CMF3_9FLAO</name>
<dbReference type="SUPFAM" id="SSF51011">
    <property type="entry name" value="Glycosyl hydrolase domain"/>
    <property type="match status" value="1"/>
</dbReference>
<evidence type="ECO:0000313" key="5">
    <source>
        <dbReference type="Proteomes" id="UP000057981"/>
    </source>
</evidence>
<evidence type="ECO:0008006" key="6">
    <source>
        <dbReference type="Google" id="ProtNLM"/>
    </source>
</evidence>
<evidence type="ECO:0000256" key="1">
    <source>
        <dbReference type="SAM" id="SignalP"/>
    </source>
</evidence>
<gene>
    <name evidence="4" type="ORF">APS56_11335</name>
</gene>
<dbReference type="RefSeq" id="WP_054728175.1">
    <property type="nucleotide sequence ID" value="NZ_CP012898.1"/>
</dbReference>
<dbReference type="PATRIC" id="fig|1736674.3.peg.2324"/>
<dbReference type="STRING" id="1736674.APS56_11335"/>
<dbReference type="InterPro" id="IPR033452">
    <property type="entry name" value="GH30_C"/>
</dbReference>
<dbReference type="InterPro" id="IPR039743">
    <property type="entry name" value="6GAL/EXGAL"/>
</dbReference>
<feature type="chain" id="PRO_5006042706" description="Xylanase" evidence="1">
    <location>
        <begin position="25"/>
        <end position="529"/>
    </location>
</feature>
<accession>A0A0P0CMF3</accession>
<feature type="domain" description="Glycosyl hydrolase family 30 beta sandwich" evidence="3">
    <location>
        <begin position="433"/>
        <end position="526"/>
    </location>
</feature>
<dbReference type="SUPFAM" id="SSF51445">
    <property type="entry name" value="(Trans)glycosidases"/>
    <property type="match status" value="1"/>
</dbReference>
<dbReference type="Pfam" id="PF17189">
    <property type="entry name" value="Glyco_hydro_30C"/>
    <property type="match status" value="1"/>
</dbReference>
<keyword evidence="5" id="KW-1185">Reference proteome</keyword>
<dbReference type="PANTHER" id="PTHR42767:SF1">
    <property type="entry name" value="ENDO-BETA-1,6-GALACTANASE-LIKE DOMAIN-CONTAINING PROTEIN"/>
    <property type="match status" value="1"/>
</dbReference>
<proteinExistence type="predicted"/>
<dbReference type="EMBL" id="CP012898">
    <property type="protein sequence ID" value="ALJ05680.1"/>
    <property type="molecule type" value="Genomic_DNA"/>
</dbReference>
<keyword evidence="1" id="KW-0732">Signal</keyword>
<evidence type="ECO:0000259" key="3">
    <source>
        <dbReference type="Pfam" id="PF17189"/>
    </source>
</evidence>
<sequence>MKNKNLYNVLAILLLLVLSIAACSNSNDDLSDGGGTSSDYLTITLKPSTVYQTIHSFGASDAWSTQFVGKNWPLAKRNQIADYLFSSETDDNGQPKGIGLSTWRFNIGGGSDVQGSDSGISDEWRRAESFLTSSGYNWDAQEGQRWFLQAAKERGVNEFTAFSNSPPIVLTKNGKAHSSGGSSANLDAANYNSYADFLANVIENIRDNEGITFNYISPFNEPQWDWTGGQEGTPWLNSEIAAITKILDSKIESKNLNTKIEIAESAQLNYLYEDSNKSGRGSHIQEFFDASSSNYVGDLNNIAHKICGHSYYTTSGNTTLINTRQGVKDQIQQTDSSLEFWMSEYCLLENNSQVEGNGRDLGIDPALYLGKVIHTDLTVANASSWQWWIAVSPYDYKDGLVYIDENKFDGEVYDSKLLWALGNYSYFIKEGYQRINLNRSDNKSIEQSIDGLLVSAYKKPDDSKYVVVLVNQRTIDIPINVKIDGKSNYSGKLYQTSAESTDNLSPKESIDNSTVWSIPARSIVTVVVE</sequence>
<feature type="domain" description="Endo-beta-1,6-galactanase-like" evidence="2">
    <location>
        <begin position="42"/>
        <end position="402"/>
    </location>
</feature>
<dbReference type="InterPro" id="IPR039514">
    <property type="entry name" value="6GAL-like"/>
</dbReference>